<dbReference type="PROSITE" id="PS50972">
    <property type="entry name" value="PTERIN_BINDING"/>
    <property type="match status" value="1"/>
</dbReference>
<feature type="binding site" evidence="20">
    <location>
        <position position="66"/>
    </location>
    <ligand>
        <name>Zn(2+)</name>
        <dbReference type="ChEBI" id="CHEBI:29105"/>
    </ligand>
</feature>
<dbReference type="PANTHER" id="PTHR45833">
    <property type="entry name" value="METHIONINE SYNTHASE"/>
    <property type="match status" value="1"/>
</dbReference>
<dbReference type="SUPFAM" id="SSF51717">
    <property type="entry name" value="Dihydropteroate synthetase-like"/>
    <property type="match status" value="1"/>
</dbReference>
<evidence type="ECO:0000256" key="14">
    <source>
        <dbReference type="ARBA" id="ARBA00022723"/>
    </source>
</evidence>
<reference evidence="25" key="1">
    <citation type="submission" date="2020-10" db="EMBL/GenBank/DDBJ databases">
        <authorList>
            <person name="Gilroy R."/>
        </authorList>
    </citation>
    <scope>NUCLEOTIDE SEQUENCE</scope>
    <source>
        <strain evidence="25">ChiHecec3B27-6122</strain>
    </source>
</reference>
<keyword evidence="16" id="KW-0486">Methionine biosynthesis</keyword>
<evidence type="ECO:0000256" key="12">
    <source>
        <dbReference type="ARBA" id="ARBA00022679"/>
    </source>
</evidence>
<keyword evidence="15 20" id="KW-0862">Zinc</keyword>
<evidence type="ECO:0000313" key="26">
    <source>
        <dbReference type="Proteomes" id="UP000886876"/>
    </source>
</evidence>
<protein>
    <recommendedName>
        <fullName evidence="8">Methionine synthase</fullName>
        <ecNumber evidence="7">2.1.1.13</ecNumber>
    </recommendedName>
    <alternativeName>
        <fullName evidence="19">5-methyltetrahydrofolate--homocysteine methyltransferase</fullName>
    </alternativeName>
</protein>
<evidence type="ECO:0000256" key="3">
    <source>
        <dbReference type="ARBA" id="ARBA00001956"/>
    </source>
</evidence>
<evidence type="ECO:0000256" key="5">
    <source>
        <dbReference type="ARBA" id="ARBA00010398"/>
    </source>
</evidence>
<dbReference type="InterPro" id="IPR036724">
    <property type="entry name" value="Cobalamin-bd_sf"/>
</dbReference>
<comment type="cofactor">
    <cofactor evidence="2 20">
        <name>Zn(2+)</name>
        <dbReference type="ChEBI" id="CHEBI:29105"/>
    </cofactor>
</comment>
<comment type="similarity">
    <text evidence="6">Belongs to the methylamine corrinoid protein family.</text>
</comment>
<comment type="similarity">
    <text evidence="5">Belongs to the vitamin-B12 dependent methionine synthase family.</text>
</comment>
<proteinExistence type="inferred from homology"/>
<dbReference type="InterPro" id="IPR003726">
    <property type="entry name" value="HCY_dom"/>
</dbReference>
<gene>
    <name evidence="25" type="ORF">IAD42_08315</name>
</gene>
<dbReference type="SUPFAM" id="SSF52242">
    <property type="entry name" value="Cobalamin (vitamin B12)-binding domain"/>
    <property type="match status" value="1"/>
</dbReference>
<accession>A0A9D1K8I3</accession>
<comment type="caution">
    <text evidence="25">The sequence shown here is derived from an EMBL/GenBank/DDBJ whole genome shotgun (WGS) entry which is preliminary data.</text>
</comment>
<evidence type="ECO:0000256" key="15">
    <source>
        <dbReference type="ARBA" id="ARBA00022833"/>
    </source>
</evidence>
<dbReference type="Pfam" id="PF00809">
    <property type="entry name" value="Pterin_bind"/>
    <property type="match status" value="1"/>
</dbReference>
<dbReference type="Pfam" id="PF02607">
    <property type="entry name" value="B12-binding_2"/>
    <property type="match status" value="1"/>
</dbReference>
<organism evidence="25 26">
    <name type="scientific">Candidatus Scatomorpha pullistercoris</name>
    <dbReference type="NCBI Taxonomy" id="2840929"/>
    <lineage>
        <taxon>Bacteria</taxon>
        <taxon>Bacillati</taxon>
        <taxon>Bacillota</taxon>
        <taxon>Clostridia</taxon>
        <taxon>Eubacteriales</taxon>
        <taxon>Candidatus Scatomorpha</taxon>
    </lineage>
</organism>
<dbReference type="InterPro" id="IPR036589">
    <property type="entry name" value="HCY_dom_sf"/>
</dbReference>
<dbReference type="PROSITE" id="PS51332">
    <property type="entry name" value="B12_BINDING"/>
    <property type="match status" value="1"/>
</dbReference>
<dbReference type="Proteomes" id="UP000886876">
    <property type="component" value="Unassembled WGS sequence"/>
</dbReference>
<sequence length="649" mass="68014">DLVVIETMGDSYELKAAVLAAKENSELPVIATAAFDERARLLTGGTPEAVTALLEGLRVDALGLNCGLGPREMLPIAERFAAAASLPVAAAPNAGLPRSVEGRTVFDLSPGDFAAQMEAIARAGAQLLGGCCGTTPEHIAALAERCRELPFAEPVRKRRTVVSSFSTAVELGAGPVIVGERINPTGKPRLKEALRAGNMDYLLSEGAAQEDAGAQILDVNVGLPGVDEPAMLERAVTALQGVTGLPLQLDSSDARALERAMRRYNGKPMINSVSAKAESMAAVFPLIRKYGGTVVGLALDEGGIPETPEGRVECAERIYETAAEYGIAHEDVVIDTLTLTVSSAPQAAQTTLEALRRIHAAGGRTILGVSNVSFGLPAREKVNSAFLTLALEAGLDCAIMNPLSAAMMSAWRAFAVLTARDARCEDYIAHESGAEARPETPTAGLTLGACIEKGLADAASAEAKRLVAGGAEPLGVINSELIPALDRVGRGFEAGEIYLPQLLMSAEAAGAAFESLKSGMKGERGSEYPGKIVIATVKGDIHDIGKNIVRTLLENYGFDVRDLGKDVPPEAVLEAASQEGVRLVGLSALMTTTVAAMEETIKLLRERLPEVKIMVGGAVLNEEYARQIGADFYGRDAMASVRYAKTVCA</sequence>
<keyword evidence="10" id="KW-0028">Amino-acid biosynthesis</keyword>
<evidence type="ECO:0000256" key="13">
    <source>
        <dbReference type="ARBA" id="ARBA00022691"/>
    </source>
</evidence>
<comment type="catalytic activity">
    <reaction evidence="1">
        <text>(6S)-5-methyl-5,6,7,8-tetrahydrofolate + L-homocysteine = (6S)-5,6,7,8-tetrahydrofolate + L-methionine</text>
        <dbReference type="Rhea" id="RHEA:11172"/>
        <dbReference type="ChEBI" id="CHEBI:18608"/>
        <dbReference type="ChEBI" id="CHEBI:57453"/>
        <dbReference type="ChEBI" id="CHEBI:57844"/>
        <dbReference type="ChEBI" id="CHEBI:58199"/>
        <dbReference type="EC" id="2.1.1.13"/>
    </reaction>
</comment>
<dbReference type="FunFam" id="3.40.50.280:FF:000003">
    <property type="entry name" value="Dimethylamine methyltransferase corrinoid protein"/>
    <property type="match status" value="1"/>
</dbReference>
<keyword evidence="11" id="KW-0846">Cobalamin</keyword>
<dbReference type="Gene3D" id="3.20.20.330">
    <property type="entry name" value="Homocysteine-binding-like domain"/>
    <property type="match status" value="1"/>
</dbReference>
<dbReference type="GO" id="GO:0050667">
    <property type="term" value="P:homocysteine metabolic process"/>
    <property type="evidence" value="ECO:0007669"/>
    <property type="project" value="TreeGrafter"/>
</dbReference>
<dbReference type="InterPro" id="IPR000489">
    <property type="entry name" value="Pterin-binding_dom"/>
</dbReference>
<name>A0A9D1K8I3_9FIRM</name>
<dbReference type="GO" id="GO:0005829">
    <property type="term" value="C:cytosol"/>
    <property type="evidence" value="ECO:0007669"/>
    <property type="project" value="TreeGrafter"/>
</dbReference>
<dbReference type="SUPFAM" id="SSF82282">
    <property type="entry name" value="Homocysteine S-methyltransferase"/>
    <property type="match status" value="1"/>
</dbReference>
<evidence type="ECO:0000256" key="20">
    <source>
        <dbReference type="PROSITE-ProRule" id="PRU00333"/>
    </source>
</evidence>
<keyword evidence="14 20" id="KW-0479">Metal-binding</keyword>
<evidence type="ECO:0000259" key="24">
    <source>
        <dbReference type="PROSITE" id="PS51337"/>
    </source>
</evidence>
<evidence type="ECO:0000256" key="4">
    <source>
        <dbReference type="ARBA" id="ARBA00005178"/>
    </source>
</evidence>
<dbReference type="SUPFAM" id="SSF47644">
    <property type="entry name" value="Methionine synthase domain"/>
    <property type="match status" value="1"/>
</dbReference>
<feature type="domain" description="Hcy-binding" evidence="21">
    <location>
        <begin position="1"/>
        <end position="146"/>
    </location>
</feature>
<evidence type="ECO:0000256" key="8">
    <source>
        <dbReference type="ARBA" id="ARBA00013998"/>
    </source>
</evidence>
<dbReference type="InterPro" id="IPR006158">
    <property type="entry name" value="Cobalamin-bd"/>
</dbReference>
<feature type="domain" description="B12-binding N-terminal" evidence="24">
    <location>
        <begin position="434"/>
        <end position="528"/>
    </location>
</feature>
<dbReference type="Pfam" id="PF02574">
    <property type="entry name" value="S-methyl_trans"/>
    <property type="match status" value="1"/>
</dbReference>
<dbReference type="InterPro" id="IPR011005">
    <property type="entry name" value="Dihydropteroate_synth-like_sf"/>
</dbReference>
<dbReference type="Pfam" id="PF02310">
    <property type="entry name" value="B12-binding"/>
    <property type="match status" value="1"/>
</dbReference>
<feature type="binding site" evidence="20">
    <location>
        <position position="132"/>
    </location>
    <ligand>
        <name>Zn(2+)</name>
        <dbReference type="ChEBI" id="CHEBI:29105"/>
    </ligand>
</feature>
<dbReference type="AlphaFoldDB" id="A0A9D1K8I3"/>
<dbReference type="PROSITE" id="PS50970">
    <property type="entry name" value="HCY"/>
    <property type="match status" value="1"/>
</dbReference>
<feature type="domain" description="Pterin-binding" evidence="22">
    <location>
        <begin position="175"/>
        <end position="430"/>
    </location>
</feature>
<dbReference type="EC" id="2.1.1.13" evidence="7"/>
<dbReference type="InterPro" id="IPR003759">
    <property type="entry name" value="Cbl-bd_cap"/>
</dbReference>
<dbReference type="EMBL" id="DVJS01000206">
    <property type="protein sequence ID" value="HIS97963.1"/>
    <property type="molecule type" value="Genomic_DNA"/>
</dbReference>
<evidence type="ECO:0000256" key="18">
    <source>
        <dbReference type="ARBA" id="ARBA00025552"/>
    </source>
</evidence>
<evidence type="ECO:0000259" key="21">
    <source>
        <dbReference type="PROSITE" id="PS50970"/>
    </source>
</evidence>
<evidence type="ECO:0000256" key="9">
    <source>
        <dbReference type="ARBA" id="ARBA00022603"/>
    </source>
</evidence>
<dbReference type="InterPro" id="IPR050554">
    <property type="entry name" value="Met_Synthase/Corrinoid"/>
</dbReference>
<feature type="domain" description="B12-binding" evidence="23">
    <location>
        <begin position="529"/>
        <end position="649"/>
    </location>
</feature>
<dbReference type="InterPro" id="IPR036594">
    <property type="entry name" value="Meth_synthase_dom"/>
</dbReference>
<evidence type="ECO:0000256" key="16">
    <source>
        <dbReference type="ARBA" id="ARBA00023167"/>
    </source>
</evidence>
<dbReference type="GO" id="GO:0031419">
    <property type="term" value="F:cobalamin binding"/>
    <property type="evidence" value="ECO:0007669"/>
    <property type="project" value="UniProtKB-KW"/>
</dbReference>
<dbReference type="PANTHER" id="PTHR45833:SF1">
    <property type="entry name" value="METHIONINE SYNTHASE"/>
    <property type="match status" value="1"/>
</dbReference>
<dbReference type="GO" id="GO:0032259">
    <property type="term" value="P:methylation"/>
    <property type="evidence" value="ECO:0007669"/>
    <property type="project" value="UniProtKB-KW"/>
</dbReference>
<dbReference type="PROSITE" id="PS51337">
    <property type="entry name" value="B12_BINDING_NTER"/>
    <property type="match status" value="1"/>
</dbReference>
<evidence type="ECO:0000259" key="22">
    <source>
        <dbReference type="PROSITE" id="PS50972"/>
    </source>
</evidence>
<reference evidence="25" key="2">
    <citation type="journal article" date="2021" name="PeerJ">
        <title>Extensive microbial diversity within the chicken gut microbiome revealed by metagenomics and culture.</title>
        <authorList>
            <person name="Gilroy R."/>
            <person name="Ravi A."/>
            <person name="Getino M."/>
            <person name="Pursley I."/>
            <person name="Horton D.L."/>
            <person name="Alikhan N.F."/>
            <person name="Baker D."/>
            <person name="Gharbi K."/>
            <person name="Hall N."/>
            <person name="Watson M."/>
            <person name="Adriaenssens E.M."/>
            <person name="Foster-Nyarko E."/>
            <person name="Jarju S."/>
            <person name="Secka A."/>
            <person name="Antonio M."/>
            <person name="Oren A."/>
            <person name="Chaudhuri R.R."/>
            <person name="La Ragione R."/>
            <person name="Hildebrand F."/>
            <person name="Pallen M.J."/>
        </authorList>
    </citation>
    <scope>NUCLEOTIDE SEQUENCE</scope>
    <source>
        <strain evidence="25">ChiHecec3B27-6122</strain>
    </source>
</reference>
<evidence type="ECO:0000256" key="2">
    <source>
        <dbReference type="ARBA" id="ARBA00001947"/>
    </source>
</evidence>
<dbReference type="Gene3D" id="3.40.50.280">
    <property type="entry name" value="Cobalamin-binding domain"/>
    <property type="match status" value="1"/>
</dbReference>
<dbReference type="GO" id="GO:0046653">
    <property type="term" value="P:tetrahydrofolate metabolic process"/>
    <property type="evidence" value="ECO:0007669"/>
    <property type="project" value="TreeGrafter"/>
</dbReference>
<feature type="non-terminal residue" evidence="25">
    <location>
        <position position="1"/>
    </location>
</feature>
<dbReference type="GO" id="GO:0008705">
    <property type="term" value="F:methionine synthase activity"/>
    <property type="evidence" value="ECO:0007669"/>
    <property type="project" value="UniProtKB-EC"/>
</dbReference>
<dbReference type="Gene3D" id="1.10.1240.10">
    <property type="entry name" value="Methionine synthase domain"/>
    <property type="match status" value="1"/>
</dbReference>
<keyword evidence="13" id="KW-0949">S-adenosyl-L-methionine</keyword>
<evidence type="ECO:0000313" key="25">
    <source>
        <dbReference type="EMBL" id="HIS97963.1"/>
    </source>
</evidence>
<keyword evidence="9 20" id="KW-0489">Methyltransferase</keyword>
<dbReference type="SMART" id="SM01018">
    <property type="entry name" value="B12-binding_2"/>
    <property type="match status" value="1"/>
</dbReference>
<comment type="pathway">
    <text evidence="4">Amino-acid biosynthesis; L-methionine biosynthesis via de novo pathway; L-methionine from L-homocysteine (MetH route): step 1/1.</text>
</comment>
<evidence type="ECO:0000256" key="19">
    <source>
        <dbReference type="ARBA" id="ARBA00031040"/>
    </source>
</evidence>
<dbReference type="GO" id="GO:0046872">
    <property type="term" value="F:metal ion binding"/>
    <property type="evidence" value="ECO:0007669"/>
    <property type="project" value="UniProtKB-KW"/>
</dbReference>
<dbReference type="Gene3D" id="3.20.20.20">
    <property type="entry name" value="Dihydropteroate synthase-like"/>
    <property type="match status" value="1"/>
</dbReference>
<keyword evidence="12 20" id="KW-0808">Transferase</keyword>
<keyword evidence="17" id="KW-0170">Cobalt</keyword>
<evidence type="ECO:0000256" key="10">
    <source>
        <dbReference type="ARBA" id="ARBA00022605"/>
    </source>
</evidence>
<evidence type="ECO:0000256" key="11">
    <source>
        <dbReference type="ARBA" id="ARBA00022628"/>
    </source>
</evidence>
<dbReference type="CDD" id="cd02070">
    <property type="entry name" value="corrinoid_protein_B12-BD"/>
    <property type="match status" value="1"/>
</dbReference>
<feature type="binding site" evidence="20">
    <location>
        <position position="131"/>
    </location>
    <ligand>
        <name>Zn(2+)</name>
        <dbReference type="ChEBI" id="CHEBI:29105"/>
    </ligand>
</feature>
<evidence type="ECO:0000259" key="23">
    <source>
        <dbReference type="PROSITE" id="PS51332"/>
    </source>
</evidence>
<comment type="function">
    <text evidence="18">Catalyzes the transfer of a methyl group from methyl-cobalamin to homocysteine, yielding enzyme-bound cob(I)alamin and methionine. Subsequently, remethylates the cofactor using methyltetrahydrofolate.</text>
</comment>
<evidence type="ECO:0000256" key="7">
    <source>
        <dbReference type="ARBA" id="ARBA00012032"/>
    </source>
</evidence>
<evidence type="ECO:0000256" key="1">
    <source>
        <dbReference type="ARBA" id="ARBA00001700"/>
    </source>
</evidence>
<evidence type="ECO:0000256" key="17">
    <source>
        <dbReference type="ARBA" id="ARBA00023285"/>
    </source>
</evidence>
<evidence type="ECO:0000256" key="6">
    <source>
        <dbReference type="ARBA" id="ARBA00010854"/>
    </source>
</evidence>
<comment type="cofactor">
    <cofactor evidence="3">
        <name>methylcob(III)alamin</name>
        <dbReference type="ChEBI" id="CHEBI:28115"/>
    </cofactor>
</comment>